<dbReference type="eggNOG" id="ENOG5032S35">
    <property type="taxonomic scope" value="Bacteria"/>
</dbReference>
<evidence type="ECO:0000313" key="1">
    <source>
        <dbReference type="EMBL" id="AFZ17647.1"/>
    </source>
</evidence>
<evidence type="ECO:0000313" key="2">
    <source>
        <dbReference type="Proteomes" id="UP000010471"/>
    </source>
</evidence>
<reference evidence="1 2" key="1">
    <citation type="submission" date="2012-06" db="EMBL/GenBank/DDBJ databases">
        <title>Finished chromosome of genome of Microcoleus sp. PCC 7113.</title>
        <authorList>
            <consortium name="US DOE Joint Genome Institute"/>
            <person name="Gugger M."/>
            <person name="Coursin T."/>
            <person name="Rippka R."/>
            <person name="Tandeau De Marsac N."/>
            <person name="Huntemann M."/>
            <person name="Wei C.-L."/>
            <person name="Han J."/>
            <person name="Detter J.C."/>
            <person name="Han C."/>
            <person name="Tapia R."/>
            <person name="Chen A."/>
            <person name="Kyrpides N."/>
            <person name="Mavromatis K."/>
            <person name="Markowitz V."/>
            <person name="Szeto E."/>
            <person name="Ivanova N."/>
            <person name="Pagani I."/>
            <person name="Pati A."/>
            <person name="Goodwin L."/>
            <person name="Nordberg H.P."/>
            <person name="Cantor M.N."/>
            <person name="Hua S.X."/>
            <person name="Woyke T."/>
            <person name="Kerfeld C.A."/>
        </authorList>
    </citation>
    <scope>NUCLEOTIDE SEQUENCE [LARGE SCALE GENOMIC DNA]</scope>
    <source>
        <strain evidence="1 2">PCC 7113</strain>
    </source>
</reference>
<sequence length="73" mass="8759">MMHSVQYSLDVIEEEARQLVKKGLVMRQQPIYTLCQYIPGREWVCIECELERNDFLLRDPISDLLGREEWDDD</sequence>
<organism evidence="1 2">
    <name type="scientific">Allocoleopsis franciscana PCC 7113</name>
    <dbReference type="NCBI Taxonomy" id="1173027"/>
    <lineage>
        <taxon>Bacteria</taxon>
        <taxon>Bacillati</taxon>
        <taxon>Cyanobacteriota</taxon>
        <taxon>Cyanophyceae</taxon>
        <taxon>Coleofasciculales</taxon>
        <taxon>Coleofasciculaceae</taxon>
        <taxon>Allocoleopsis</taxon>
        <taxon>Allocoleopsis franciscana</taxon>
    </lineage>
</organism>
<evidence type="ECO:0008006" key="3">
    <source>
        <dbReference type="Google" id="ProtNLM"/>
    </source>
</evidence>
<dbReference type="RefSeq" id="WP_015181799.1">
    <property type="nucleotide sequence ID" value="NC_019738.1"/>
</dbReference>
<dbReference type="EMBL" id="CP003630">
    <property type="protein sequence ID" value="AFZ17647.1"/>
    <property type="molecule type" value="Genomic_DNA"/>
</dbReference>
<name>K9WDR3_9CYAN</name>
<dbReference type="Proteomes" id="UP000010471">
    <property type="component" value="Chromosome"/>
</dbReference>
<dbReference type="PATRIC" id="fig|1173027.3.peg.1975"/>
<dbReference type="KEGG" id="mic:Mic7113_1789"/>
<dbReference type="STRING" id="1173027.Mic7113_1789"/>
<accession>K9WDR3</accession>
<protein>
    <recommendedName>
        <fullName evidence="3">DUF4327 domain-containing protein</fullName>
    </recommendedName>
</protein>
<keyword evidence="2" id="KW-1185">Reference proteome</keyword>
<dbReference type="AlphaFoldDB" id="K9WDR3"/>
<proteinExistence type="predicted"/>
<dbReference type="OrthoDB" id="582639at2"/>
<gene>
    <name evidence="1" type="ORF">Mic7113_1789</name>
</gene>
<dbReference type="HOGENOM" id="CLU_186123_0_0_3"/>
<dbReference type="InterPro" id="IPR025477">
    <property type="entry name" value="DUF4327"/>
</dbReference>
<dbReference type="Pfam" id="PF14217">
    <property type="entry name" value="DUF4327"/>
    <property type="match status" value="1"/>
</dbReference>